<dbReference type="Proteomes" id="UP001138672">
    <property type="component" value="Unassembled WGS sequence"/>
</dbReference>
<dbReference type="InterPro" id="IPR023408">
    <property type="entry name" value="MscS_beta-dom_sf"/>
</dbReference>
<protein>
    <submittedName>
        <fullName evidence="7">Small-conductance mechanosensitive channel</fullName>
    </submittedName>
</protein>
<dbReference type="GO" id="GO:0016020">
    <property type="term" value="C:membrane"/>
    <property type="evidence" value="ECO:0007669"/>
    <property type="project" value="UniProtKB-SubCell"/>
</dbReference>
<dbReference type="SUPFAM" id="SSF50182">
    <property type="entry name" value="Sm-like ribonucleoproteins"/>
    <property type="match status" value="1"/>
</dbReference>
<dbReference type="PANTHER" id="PTHR30566">
    <property type="entry name" value="YNAI-RELATED MECHANOSENSITIVE ION CHANNEL"/>
    <property type="match status" value="1"/>
</dbReference>
<name>A0A9X0YI21_9FLAO</name>
<keyword evidence="10" id="KW-1185">Reference proteome</keyword>
<dbReference type="Gene3D" id="2.30.30.60">
    <property type="match status" value="1"/>
</dbReference>
<accession>A0A9X0YI21</accession>
<feature type="transmembrane region" description="Helical" evidence="5">
    <location>
        <begin position="115"/>
        <end position="134"/>
    </location>
</feature>
<evidence type="ECO:0000256" key="3">
    <source>
        <dbReference type="ARBA" id="ARBA00022989"/>
    </source>
</evidence>
<keyword evidence="4 5" id="KW-0472">Membrane</keyword>
<dbReference type="Proteomes" id="UP001231587">
    <property type="component" value="Unassembled WGS sequence"/>
</dbReference>
<keyword evidence="2 5" id="KW-0812">Transmembrane</keyword>
<comment type="caution">
    <text evidence="7">The sequence shown here is derived from an EMBL/GenBank/DDBJ whole genome shotgun (WGS) entry which is preliminary data.</text>
</comment>
<keyword evidence="3 5" id="KW-1133">Transmembrane helix</keyword>
<evidence type="ECO:0000256" key="5">
    <source>
        <dbReference type="SAM" id="Phobius"/>
    </source>
</evidence>
<dbReference type="InterPro" id="IPR006685">
    <property type="entry name" value="MscS_channel_2nd"/>
</dbReference>
<dbReference type="GO" id="GO:0008381">
    <property type="term" value="F:mechanosensitive monoatomic ion channel activity"/>
    <property type="evidence" value="ECO:0007669"/>
    <property type="project" value="UniProtKB-ARBA"/>
</dbReference>
<dbReference type="Pfam" id="PF00924">
    <property type="entry name" value="MS_channel_2nd"/>
    <property type="match status" value="1"/>
</dbReference>
<organism evidence="7 9">
    <name type="scientific">Formosa algae</name>
    <dbReference type="NCBI Taxonomy" id="225843"/>
    <lineage>
        <taxon>Bacteria</taxon>
        <taxon>Pseudomonadati</taxon>
        <taxon>Bacteroidota</taxon>
        <taxon>Flavobacteriia</taxon>
        <taxon>Flavobacteriales</taxon>
        <taxon>Flavobacteriaceae</taxon>
        <taxon>Formosa</taxon>
    </lineage>
</organism>
<dbReference type="AlphaFoldDB" id="A0A9X0YI21"/>
<dbReference type="InterPro" id="IPR010920">
    <property type="entry name" value="LSM_dom_sf"/>
</dbReference>
<dbReference type="EMBL" id="JAGGJQ010000001">
    <property type="protein sequence ID" value="MBP1838138.1"/>
    <property type="molecule type" value="Genomic_DNA"/>
</dbReference>
<reference evidence="7" key="1">
    <citation type="submission" date="2021-03" db="EMBL/GenBank/DDBJ databases">
        <title>Genomic Encyclopedia of Type Strains, Phase IV (KMG-IV): sequencing the most valuable type-strain genomes for metagenomic binning, comparative biology and taxonomic classification.</title>
        <authorList>
            <person name="Goeker M."/>
        </authorList>
    </citation>
    <scope>NUCLEOTIDE SEQUENCE</scope>
    <source>
        <strain evidence="7">DSM 15523</strain>
        <strain evidence="8 10">DSM 16476</strain>
    </source>
</reference>
<dbReference type="RefSeq" id="WP_083495669.1">
    <property type="nucleotide sequence ID" value="NZ_JAGGJQ010000001.1"/>
</dbReference>
<proteinExistence type="predicted"/>
<evidence type="ECO:0000256" key="1">
    <source>
        <dbReference type="ARBA" id="ARBA00004370"/>
    </source>
</evidence>
<feature type="transmembrane region" description="Helical" evidence="5">
    <location>
        <begin position="7"/>
        <end position="24"/>
    </location>
</feature>
<dbReference type="EMBL" id="JAUSUU010000002">
    <property type="protein sequence ID" value="MDQ0334273.1"/>
    <property type="molecule type" value="Genomic_DNA"/>
</dbReference>
<comment type="subcellular location">
    <subcellularLocation>
        <location evidence="1">Membrane</location>
    </subcellularLocation>
</comment>
<dbReference type="OrthoDB" id="9792218at2"/>
<evidence type="ECO:0000313" key="8">
    <source>
        <dbReference type="EMBL" id="MDQ0334273.1"/>
    </source>
</evidence>
<evidence type="ECO:0000313" key="10">
    <source>
        <dbReference type="Proteomes" id="UP001231587"/>
    </source>
</evidence>
<feature type="domain" description="Mechanosensitive ion channel MscS" evidence="6">
    <location>
        <begin position="137"/>
        <end position="203"/>
    </location>
</feature>
<dbReference type="Gene3D" id="1.10.287.1260">
    <property type="match status" value="1"/>
</dbReference>
<feature type="transmembrane region" description="Helical" evidence="5">
    <location>
        <begin position="88"/>
        <end position="109"/>
    </location>
</feature>
<dbReference type="PANTHER" id="PTHR30566:SF25">
    <property type="entry name" value="INNER MEMBRANE PROTEIN"/>
    <property type="match status" value="1"/>
</dbReference>
<evidence type="ECO:0000256" key="2">
    <source>
        <dbReference type="ARBA" id="ARBA00022692"/>
    </source>
</evidence>
<sequence>MKKYTNLIIAGLLLVLVICLNPLTRLLTRLTTLDFTVLISQKQNFMIAISAWISIEVLHKLKTRFLKHYDISQEDNLHSRKIYTQFNILEKVMIFVIIIMATGLILLSFDGIRKFGVGLFASAGVAGIILGLSAQKVVGALLAGIQIAITQPFRIDDAVVVEGEWGWIEEINLTYVVVRVWDKRRLVLPSSYFLEKPFQNWTRNNADIMGTIFLYTDYNIPFDDLRTELTRLLEGSDLWDGKVNVLQVTESKETTVESRILVSARNSPIAWDLRVYIREKMIEYIQKNYPDSLPRTRVVIEGRNLKPQQH</sequence>
<evidence type="ECO:0000256" key="4">
    <source>
        <dbReference type="ARBA" id="ARBA00023136"/>
    </source>
</evidence>
<evidence type="ECO:0000313" key="9">
    <source>
        <dbReference type="Proteomes" id="UP001138672"/>
    </source>
</evidence>
<gene>
    <name evidence="7" type="ORF">J2Z56_000034</name>
    <name evidence="8" type="ORF">J2Z57_000700</name>
</gene>
<evidence type="ECO:0000313" key="7">
    <source>
        <dbReference type="EMBL" id="MBP1838138.1"/>
    </source>
</evidence>
<evidence type="ECO:0000259" key="6">
    <source>
        <dbReference type="Pfam" id="PF00924"/>
    </source>
</evidence>